<dbReference type="EMBL" id="JACHJF010000011">
    <property type="protein sequence ID" value="MBB5120305.1"/>
    <property type="molecule type" value="Genomic_DNA"/>
</dbReference>
<dbReference type="SUPFAM" id="SSF56784">
    <property type="entry name" value="HAD-like"/>
    <property type="match status" value="1"/>
</dbReference>
<dbReference type="Gene3D" id="1.10.150.240">
    <property type="entry name" value="Putative phosphatase, domain 2"/>
    <property type="match status" value="1"/>
</dbReference>
<organism evidence="2 3">
    <name type="scientific">Streptomyces eurocidicus</name>
    <name type="common">Streptoverticillium eurocidicus</name>
    <dbReference type="NCBI Taxonomy" id="66423"/>
    <lineage>
        <taxon>Bacteria</taxon>
        <taxon>Bacillati</taxon>
        <taxon>Actinomycetota</taxon>
        <taxon>Actinomycetes</taxon>
        <taxon>Kitasatosporales</taxon>
        <taxon>Streptomycetaceae</taxon>
        <taxon>Streptomyces</taxon>
    </lineage>
</organism>
<dbReference type="AlphaFoldDB" id="A0A2N8NUJ3"/>
<evidence type="ECO:0000313" key="3">
    <source>
        <dbReference type="Proteomes" id="UP000235945"/>
    </source>
</evidence>
<dbReference type="Proteomes" id="UP000528608">
    <property type="component" value="Unassembled WGS sequence"/>
</dbReference>
<evidence type="ECO:0000313" key="1">
    <source>
        <dbReference type="EMBL" id="MBB5120305.1"/>
    </source>
</evidence>
<reference evidence="1 4" key="3">
    <citation type="submission" date="2020-08" db="EMBL/GenBank/DDBJ databases">
        <title>Genomic Encyclopedia of Type Strains, Phase III (KMG-III): the genomes of soil and plant-associated and newly described type strains.</title>
        <authorList>
            <person name="Whitman W."/>
        </authorList>
    </citation>
    <scope>NUCLEOTIDE SEQUENCE [LARGE SCALE GENOMIC DNA]</scope>
    <source>
        <strain evidence="1 4">CECT 3259</strain>
    </source>
</reference>
<accession>A0A2N8NUJ3</accession>
<comment type="caution">
    <text evidence="2">The sequence shown here is derived from an EMBL/GenBank/DDBJ whole genome shotgun (WGS) entry which is preliminary data.</text>
</comment>
<dbReference type="RefSeq" id="WP_102919401.1">
    <property type="nucleotide sequence ID" value="NZ_JACHJF010000011.1"/>
</dbReference>
<evidence type="ECO:0000313" key="2">
    <source>
        <dbReference type="EMBL" id="PNE32439.1"/>
    </source>
</evidence>
<evidence type="ECO:0000313" key="4">
    <source>
        <dbReference type="Proteomes" id="UP000528608"/>
    </source>
</evidence>
<dbReference type="EMBL" id="LGUI01000005">
    <property type="protein sequence ID" value="PNE32439.1"/>
    <property type="molecule type" value="Genomic_DNA"/>
</dbReference>
<name>A0A2N8NUJ3_STREU</name>
<gene>
    <name evidence="2" type="ORF">AF335_17730</name>
    <name evidence="1" type="ORF">FHS36_003747</name>
</gene>
<reference evidence="3" key="2">
    <citation type="submission" date="2015-07" db="EMBL/GenBank/DDBJ databases">
        <authorList>
            <person name="Graham D.E."/>
            <person name="Giannone R.J."/>
            <person name="Gulvik C.A."/>
            <person name="Hettich R.L."/>
            <person name="Klingeman D.M."/>
            <person name="Mahan K.M."/>
            <person name="Parry R.J."/>
            <person name="Spain J.C."/>
        </authorList>
    </citation>
    <scope>NUCLEOTIDE SEQUENCE [LARGE SCALE GENOMIC DNA]</scope>
    <source>
        <strain evidence="3">ATCC 27428</strain>
    </source>
</reference>
<proteinExistence type="predicted"/>
<keyword evidence="3" id="KW-1185">Reference proteome</keyword>
<dbReference type="Gene3D" id="3.40.50.1000">
    <property type="entry name" value="HAD superfamily/HAD-like"/>
    <property type="match status" value="1"/>
</dbReference>
<dbReference type="Proteomes" id="UP000235945">
    <property type="component" value="Unassembled WGS sequence"/>
</dbReference>
<dbReference type="InterPro" id="IPR036412">
    <property type="entry name" value="HAD-like_sf"/>
</dbReference>
<dbReference type="InterPro" id="IPR023198">
    <property type="entry name" value="PGP-like_dom2"/>
</dbReference>
<sequence>MTRDGADLIVEANGMLIQGPGTLAGELAGVRARKVFKTSSWLRYAAGELNRQEAFDAIVAVLDVPPAAVASTVNAYRDAWHIPPGLPEILDALKEHSVRLYGLVTMPATDWGHARERFAGLWSRFDGLAASGDLDAGFLSLVMTAKHP</sequence>
<reference evidence="2" key="1">
    <citation type="submission" date="2015-07" db="EMBL/GenBank/DDBJ databases">
        <authorList>
            <person name="Noorani M."/>
        </authorList>
    </citation>
    <scope>NUCLEOTIDE SEQUENCE [LARGE SCALE GENOMIC DNA]</scope>
    <source>
        <strain evidence="2">ATCC 27428</strain>
    </source>
</reference>
<dbReference type="InterPro" id="IPR023214">
    <property type="entry name" value="HAD_sf"/>
</dbReference>
<protein>
    <submittedName>
        <fullName evidence="1">FMN phosphatase YigB (HAD superfamily)</fullName>
    </submittedName>
</protein>